<accession>A0A2S0L2T7</accession>
<dbReference type="FunFam" id="3.10.290.10:FF:000003">
    <property type="entry name" value="Pseudouridine synthase"/>
    <property type="match status" value="1"/>
</dbReference>
<dbReference type="Gene3D" id="3.10.290.10">
    <property type="entry name" value="RNA-binding S4 domain"/>
    <property type="match status" value="1"/>
</dbReference>
<organism evidence="7 8">
    <name type="scientific">Mogibacterium diversum</name>
    <dbReference type="NCBI Taxonomy" id="114527"/>
    <lineage>
        <taxon>Bacteria</taxon>
        <taxon>Bacillati</taxon>
        <taxon>Bacillota</taxon>
        <taxon>Clostridia</taxon>
        <taxon>Peptostreptococcales</taxon>
        <taxon>Anaerovoracaceae</taxon>
        <taxon>Mogibacterium</taxon>
    </lineage>
</organism>
<dbReference type="PANTHER" id="PTHR47683">
    <property type="entry name" value="PSEUDOURIDINE SYNTHASE FAMILY PROTEIN-RELATED"/>
    <property type="match status" value="1"/>
</dbReference>
<dbReference type="Gene3D" id="3.30.70.1560">
    <property type="entry name" value="Alpha-L RNA-binding motif"/>
    <property type="match status" value="1"/>
</dbReference>
<feature type="domain" description="RNA-binding S4" evidence="6">
    <location>
        <begin position="1"/>
        <end position="63"/>
    </location>
</feature>
<protein>
    <recommendedName>
        <fullName evidence="5">Pseudouridine synthase</fullName>
        <ecNumber evidence="5">5.4.99.-</ecNumber>
    </recommendedName>
</protein>
<dbReference type="GO" id="GO:0120159">
    <property type="term" value="F:rRNA pseudouridine synthase activity"/>
    <property type="evidence" value="ECO:0007669"/>
    <property type="project" value="UniProtKB-ARBA"/>
</dbReference>
<dbReference type="InterPro" id="IPR036986">
    <property type="entry name" value="S4_RNA-bd_sf"/>
</dbReference>
<dbReference type="NCBIfam" id="TIGR00093">
    <property type="entry name" value="pseudouridine synthase"/>
    <property type="match status" value="1"/>
</dbReference>
<dbReference type="SUPFAM" id="SSF55174">
    <property type="entry name" value="Alpha-L RNA-binding motif"/>
    <property type="match status" value="1"/>
</dbReference>
<dbReference type="GO" id="GO:0000455">
    <property type="term" value="P:enzyme-directed rRNA pseudouridine synthesis"/>
    <property type="evidence" value="ECO:0007669"/>
    <property type="project" value="UniProtKB-ARBA"/>
</dbReference>
<reference evidence="8" key="1">
    <citation type="submission" date="2018-02" db="EMBL/GenBank/DDBJ databases">
        <authorList>
            <person name="Holder M.E."/>
            <person name="Ajami N.J."/>
            <person name="Petrosino J.F."/>
        </authorList>
    </citation>
    <scope>NUCLEOTIDE SEQUENCE [LARGE SCALE GENOMIC DNA]</scope>
    <source>
        <strain evidence="8">CCUG 47132</strain>
    </source>
</reference>
<dbReference type="GO" id="GO:0003723">
    <property type="term" value="F:RNA binding"/>
    <property type="evidence" value="ECO:0007669"/>
    <property type="project" value="UniProtKB-KW"/>
</dbReference>
<evidence type="ECO:0000256" key="4">
    <source>
        <dbReference type="PROSITE-ProRule" id="PRU00182"/>
    </source>
</evidence>
<dbReference type="PANTHER" id="PTHR47683:SF2">
    <property type="entry name" value="RNA-BINDING S4 DOMAIN-CONTAINING PROTEIN"/>
    <property type="match status" value="1"/>
</dbReference>
<dbReference type="PROSITE" id="PS01149">
    <property type="entry name" value="PSI_RSU"/>
    <property type="match status" value="1"/>
</dbReference>
<dbReference type="InterPro" id="IPR042092">
    <property type="entry name" value="PsdUridine_s_RsuA/RluB/E/F_cat"/>
</dbReference>
<dbReference type="Pfam" id="PF01479">
    <property type="entry name" value="S4"/>
    <property type="match status" value="1"/>
</dbReference>
<evidence type="ECO:0000256" key="1">
    <source>
        <dbReference type="ARBA" id="ARBA00008348"/>
    </source>
</evidence>
<dbReference type="KEGG" id="mdv:C5Q96_01470"/>
<dbReference type="Gene3D" id="3.30.70.580">
    <property type="entry name" value="Pseudouridine synthase I, catalytic domain, N-terminal subdomain"/>
    <property type="match status" value="1"/>
</dbReference>
<dbReference type="CDD" id="cd00165">
    <property type="entry name" value="S4"/>
    <property type="match status" value="1"/>
</dbReference>
<dbReference type="GO" id="GO:0005829">
    <property type="term" value="C:cytosol"/>
    <property type="evidence" value="ECO:0007669"/>
    <property type="project" value="UniProtKB-ARBA"/>
</dbReference>
<dbReference type="SUPFAM" id="SSF55120">
    <property type="entry name" value="Pseudouridine synthase"/>
    <property type="match status" value="1"/>
</dbReference>
<dbReference type="Proteomes" id="UP000237883">
    <property type="component" value="Chromosome"/>
</dbReference>
<gene>
    <name evidence="7" type="ORF">C5Q96_01470</name>
</gene>
<keyword evidence="2 4" id="KW-0694">RNA-binding</keyword>
<evidence type="ECO:0000313" key="8">
    <source>
        <dbReference type="Proteomes" id="UP000237883"/>
    </source>
</evidence>
<evidence type="ECO:0000256" key="3">
    <source>
        <dbReference type="ARBA" id="ARBA00023235"/>
    </source>
</evidence>
<dbReference type="AlphaFoldDB" id="A0A2S0L2T7"/>
<dbReference type="EC" id="5.4.99.-" evidence="5"/>
<dbReference type="FunFam" id="3.30.70.1560:FF:000001">
    <property type="entry name" value="Pseudouridine synthase"/>
    <property type="match status" value="1"/>
</dbReference>
<evidence type="ECO:0000256" key="2">
    <source>
        <dbReference type="ARBA" id="ARBA00022884"/>
    </source>
</evidence>
<sequence length="234" mass="25966">MRINKYIASSGVTSRRKADQLILDGKVAVNGAVMKEPGYDVKPDDEVLCEGRKISPETSKTYILLNKPVGYVTTTSDDKNRPTVLDLIQDEDRRIFPVGRLDYNTSGLLILTNDGDVANKLMHPSKELDKTYRAVVSGILTRGKIARLEKGIDIGGFRTSPAKVDVIKHNRNSTVVDITIHEGKNHQVRRMFKAIDAPVQELERIKIGNLVIGRLAVGGYRKLGPAEVEYLKSI</sequence>
<evidence type="ECO:0000259" key="6">
    <source>
        <dbReference type="SMART" id="SM00363"/>
    </source>
</evidence>
<dbReference type="PROSITE" id="PS50889">
    <property type="entry name" value="S4"/>
    <property type="match status" value="1"/>
</dbReference>
<dbReference type="InterPro" id="IPR000748">
    <property type="entry name" value="PsdUridine_synth_RsuA/RluB/E/F"/>
</dbReference>
<evidence type="ECO:0000313" key="7">
    <source>
        <dbReference type="EMBL" id="AVM47608.1"/>
    </source>
</evidence>
<dbReference type="InterPro" id="IPR020094">
    <property type="entry name" value="TruA/RsuA/RluB/E/F_N"/>
</dbReference>
<proteinExistence type="inferred from homology"/>
<dbReference type="InterPro" id="IPR050343">
    <property type="entry name" value="RsuA_PseudoU_synthase"/>
</dbReference>
<dbReference type="EMBL" id="CP027228">
    <property type="protein sequence ID" value="AVM47608.1"/>
    <property type="molecule type" value="Genomic_DNA"/>
</dbReference>
<dbReference type="InterPro" id="IPR002942">
    <property type="entry name" value="S4_RNA-bd"/>
</dbReference>
<dbReference type="InterPro" id="IPR018496">
    <property type="entry name" value="PsdUridine_synth_RsuA/RluB_CS"/>
</dbReference>
<name>A0A2S0L2T7_9FIRM</name>
<dbReference type="InterPro" id="IPR006145">
    <property type="entry name" value="PsdUridine_synth_RsuA/RluA"/>
</dbReference>
<comment type="similarity">
    <text evidence="1 5">Belongs to the pseudouridine synthase RsuA family.</text>
</comment>
<dbReference type="Pfam" id="PF00849">
    <property type="entry name" value="PseudoU_synth_2"/>
    <property type="match status" value="1"/>
</dbReference>
<evidence type="ECO:0000256" key="5">
    <source>
        <dbReference type="RuleBase" id="RU003887"/>
    </source>
</evidence>
<dbReference type="RefSeq" id="WP_106056552.1">
    <property type="nucleotide sequence ID" value="NZ_CALIZG010000008.1"/>
</dbReference>
<dbReference type="CDD" id="cd02870">
    <property type="entry name" value="PseudoU_synth_RsuA_like"/>
    <property type="match status" value="1"/>
</dbReference>
<keyword evidence="3 5" id="KW-0413">Isomerase</keyword>
<dbReference type="InterPro" id="IPR020103">
    <property type="entry name" value="PsdUridine_synth_cat_dom_sf"/>
</dbReference>
<dbReference type="SMART" id="SM00363">
    <property type="entry name" value="S4"/>
    <property type="match status" value="1"/>
</dbReference>
<keyword evidence="8" id="KW-1185">Reference proteome</keyword>
<dbReference type="OrthoDB" id="9807213at2"/>